<evidence type="ECO:0000256" key="5">
    <source>
        <dbReference type="ARBA" id="ARBA00022679"/>
    </source>
</evidence>
<accession>A0ABT4CXC0</accession>
<dbReference type="Pfam" id="PF02424">
    <property type="entry name" value="ApbE"/>
    <property type="match status" value="1"/>
</dbReference>
<evidence type="ECO:0000256" key="1">
    <source>
        <dbReference type="ARBA" id="ARBA00001946"/>
    </source>
</evidence>
<evidence type="ECO:0000313" key="13">
    <source>
        <dbReference type="Proteomes" id="UP001079657"/>
    </source>
</evidence>
<dbReference type="EMBL" id="JAPQES010000008">
    <property type="protein sequence ID" value="MCY6372661.1"/>
    <property type="molecule type" value="Genomic_DNA"/>
</dbReference>
<evidence type="ECO:0000256" key="6">
    <source>
        <dbReference type="ARBA" id="ARBA00022723"/>
    </source>
</evidence>
<dbReference type="GO" id="GO:0016740">
    <property type="term" value="F:transferase activity"/>
    <property type="evidence" value="ECO:0007669"/>
    <property type="project" value="UniProtKB-KW"/>
</dbReference>
<comment type="catalytic activity">
    <reaction evidence="10 11">
        <text>L-threonyl-[protein] + FAD = FMN-L-threonyl-[protein] + AMP + H(+)</text>
        <dbReference type="Rhea" id="RHEA:36847"/>
        <dbReference type="Rhea" id="RHEA-COMP:11060"/>
        <dbReference type="Rhea" id="RHEA-COMP:11061"/>
        <dbReference type="ChEBI" id="CHEBI:15378"/>
        <dbReference type="ChEBI" id="CHEBI:30013"/>
        <dbReference type="ChEBI" id="CHEBI:57692"/>
        <dbReference type="ChEBI" id="CHEBI:74257"/>
        <dbReference type="ChEBI" id="CHEBI:456215"/>
        <dbReference type="EC" id="2.7.1.180"/>
    </reaction>
</comment>
<keyword evidence="7 11" id="KW-0274">FAD</keyword>
<dbReference type="SUPFAM" id="SSF143631">
    <property type="entry name" value="ApbE-like"/>
    <property type="match status" value="1"/>
</dbReference>
<dbReference type="Proteomes" id="UP001079657">
    <property type="component" value="Unassembled WGS sequence"/>
</dbReference>
<evidence type="ECO:0000256" key="3">
    <source>
        <dbReference type="ARBA" id="ARBA00016337"/>
    </source>
</evidence>
<evidence type="ECO:0000256" key="4">
    <source>
        <dbReference type="ARBA" id="ARBA00022630"/>
    </source>
</evidence>
<name>A0ABT4CXC0_9CLOT</name>
<evidence type="ECO:0000256" key="8">
    <source>
        <dbReference type="ARBA" id="ARBA00022842"/>
    </source>
</evidence>
<evidence type="ECO:0000313" key="12">
    <source>
        <dbReference type="EMBL" id="MCY6372661.1"/>
    </source>
</evidence>
<keyword evidence="5 11" id="KW-0808">Transferase</keyword>
<dbReference type="InterPro" id="IPR024932">
    <property type="entry name" value="ApbE"/>
</dbReference>
<keyword evidence="13" id="KW-1185">Reference proteome</keyword>
<evidence type="ECO:0000256" key="7">
    <source>
        <dbReference type="ARBA" id="ARBA00022827"/>
    </source>
</evidence>
<comment type="similarity">
    <text evidence="11">Belongs to the ApbE family.</text>
</comment>
<organism evidence="12 13">
    <name type="scientific">Clostridium ganghwense</name>
    <dbReference type="NCBI Taxonomy" id="312089"/>
    <lineage>
        <taxon>Bacteria</taxon>
        <taxon>Bacillati</taxon>
        <taxon>Bacillota</taxon>
        <taxon>Clostridia</taxon>
        <taxon>Eubacteriales</taxon>
        <taxon>Clostridiaceae</taxon>
        <taxon>Clostridium</taxon>
    </lineage>
</organism>
<evidence type="ECO:0000256" key="2">
    <source>
        <dbReference type="ARBA" id="ARBA00011955"/>
    </source>
</evidence>
<keyword evidence="8 11" id="KW-0460">Magnesium</keyword>
<proteinExistence type="inferred from homology"/>
<dbReference type="RefSeq" id="WP_268051702.1">
    <property type="nucleotide sequence ID" value="NZ_JAPQES010000008.1"/>
</dbReference>
<comment type="caution">
    <text evidence="12">The sequence shown here is derived from an EMBL/GenBank/DDBJ whole genome shotgun (WGS) entry which is preliminary data.</text>
</comment>
<evidence type="ECO:0000256" key="9">
    <source>
        <dbReference type="ARBA" id="ARBA00031306"/>
    </source>
</evidence>
<dbReference type="Gene3D" id="3.10.520.10">
    <property type="entry name" value="ApbE-like domains"/>
    <property type="match status" value="1"/>
</dbReference>
<keyword evidence="6 11" id="KW-0479">Metal-binding</keyword>
<dbReference type="PANTHER" id="PTHR30040:SF2">
    <property type="entry name" value="FAD:PROTEIN FMN TRANSFERASE"/>
    <property type="match status" value="1"/>
</dbReference>
<dbReference type="PANTHER" id="PTHR30040">
    <property type="entry name" value="THIAMINE BIOSYNTHESIS LIPOPROTEIN APBE"/>
    <property type="match status" value="1"/>
</dbReference>
<comment type="cofactor">
    <cofactor evidence="1">
        <name>Mg(2+)</name>
        <dbReference type="ChEBI" id="CHEBI:18420"/>
    </cofactor>
</comment>
<evidence type="ECO:0000256" key="10">
    <source>
        <dbReference type="ARBA" id="ARBA00048540"/>
    </source>
</evidence>
<protein>
    <recommendedName>
        <fullName evidence="3 11">FAD:protein FMN transferase</fullName>
        <ecNumber evidence="2 11">2.7.1.180</ecNumber>
    </recommendedName>
    <alternativeName>
        <fullName evidence="9 11">Flavin transferase</fullName>
    </alternativeName>
</protein>
<sequence length="354" mass="39157">MRLKNKKYSIMVLSILVSLIFAYKFLFADSSKNIKTNLPKSKSGFFLGTHVEISLYDNSSDEIFDECFNILKDVEDKMSINIDTSEVSNINKNAGKSPVKVSSQTFSVIKRGLYYSSLSKGHFDISIGSLVKLWEIGSENAKVPSKEEIEKSKSTINYKNILLDEKAQTVKLANKDMFIDLGGIAKGYAADVLANVLKSKKIESAIINLGGNVYALGSKPNGKTWNIGIQNPFEPRGKHLGILNINNKSIVTSGVYERFLEKNGKRYHHILSPFTGYPVENSLVSITIIADNSIDADGLSTTVFSLGLDAGRELVESLDGIDAIFVTNKKEVYTTSSLKNNFSLLNNDFKIIHK</sequence>
<dbReference type="EC" id="2.7.1.180" evidence="2 11"/>
<keyword evidence="4 11" id="KW-0285">Flavoprotein</keyword>
<reference evidence="12" key="1">
    <citation type="submission" date="2022-12" db="EMBL/GenBank/DDBJ databases">
        <authorList>
            <person name="Wang J."/>
        </authorList>
    </citation>
    <scope>NUCLEOTIDE SEQUENCE</scope>
    <source>
        <strain evidence="12">HY-42-06</strain>
    </source>
</reference>
<dbReference type="InterPro" id="IPR003374">
    <property type="entry name" value="ApbE-like_sf"/>
</dbReference>
<gene>
    <name evidence="12" type="ORF">OXH55_18805</name>
</gene>
<dbReference type="PIRSF" id="PIRSF006268">
    <property type="entry name" value="ApbE"/>
    <property type="match status" value="1"/>
</dbReference>
<evidence type="ECO:0000256" key="11">
    <source>
        <dbReference type="PIRNR" id="PIRNR006268"/>
    </source>
</evidence>